<dbReference type="InterPro" id="IPR006135">
    <property type="entry name" value="T3SS_substrate_exporter"/>
</dbReference>
<comment type="caution">
    <text evidence="1">The sequence shown here is derived from an EMBL/GenBank/DDBJ whole genome shotgun (WGS) entry which is preliminary data.</text>
</comment>
<protein>
    <recommendedName>
        <fullName evidence="3">Flagellar biosynthesis protein</fullName>
    </recommendedName>
</protein>
<proteinExistence type="predicted"/>
<dbReference type="PANTHER" id="PTHR30531:SF12">
    <property type="entry name" value="FLAGELLAR BIOSYNTHETIC PROTEIN FLHB"/>
    <property type="match status" value="1"/>
</dbReference>
<dbReference type="RefSeq" id="WP_136351259.1">
    <property type="nucleotide sequence ID" value="NZ_CP046266.1"/>
</dbReference>
<dbReference type="InterPro" id="IPR029025">
    <property type="entry name" value="T3SS_substrate_exporter_C"/>
</dbReference>
<dbReference type="GO" id="GO:0005886">
    <property type="term" value="C:plasma membrane"/>
    <property type="evidence" value="ECO:0007669"/>
    <property type="project" value="TreeGrafter"/>
</dbReference>
<evidence type="ECO:0008006" key="3">
    <source>
        <dbReference type="Google" id="ProtNLM"/>
    </source>
</evidence>
<reference evidence="1 2" key="1">
    <citation type="submission" date="2019-04" db="EMBL/GenBank/DDBJ databases">
        <title>Bacillus sediminilitoris sp. nov., isolated from a tidal flat sediment on the East China Sea.</title>
        <authorList>
            <person name="Wei Y."/>
            <person name="Mao H."/>
            <person name="Fang J."/>
        </authorList>
    </citation>
    <scope>NUCLEOTIDE SEQUENCE [LARGE SCALE GENOMIC DNA]</scope>
    <source>
        <strain evidence="1 2">DSL-17</strain>
    </source>
</reference>
<accession>A0A4S4C5J2</accession>
<name>A0A4S4C5J2_9BACI</name>
<dbReference type="PANTHER" id="PTHR30531">
    <property type="entry name" value="FLAGELLAR BIOSYNTHETIC PROTEIN FLHB"/>
    <property type="match status" value="1"/>
</dbReference>
<dbReference type="EMBL" id="SSNT01000001">
    <property type="protein sequence ID" value="THF83021.1"/>
    <property type="molecule type" value="Genomic_DNA"/>
</dbReference>
<keyword evidence="2" id="KW-1185">Reference proteome</keyword>
<evidence type="ECO:0000313" key="1">
    <source>
        <dbReference type="EMBL" id="THF83021.1"/>
    </source>
</evidence>
<dbReference type="Pfam" id="PF01312">
    <property type="entry name" value="Bac_export_2"/>
    <property type="match status" value="1"/>
</dbReference>
<sequence length="89" mass="10222">MKQNQNEKKAIALKYENEKEHAPKVIAKGNGLVAKEILDTAEKHEIQIHENPALVELLDSLEIHQQIPEELYEAVAEIFAFIYKLDKDL</sequence>
<dbReference type="OrthoDB" id="5244399at2"/>
<organism evidence="1 2">
    <name type="scientific">Metabacillus sediminilitoris</name>
    <dbReference type="NCBI Taxonomy" id="2567941"/>
    <lineage>
        <taxon>Bacteria</taxon>
        <taxon>Bacillati</taxon>
        <taxon>Bacillota</taxon>
        <taxon>Bacilli</taxon>
        <taxon>Bacillales</taxon>
        <taxon>Bacillaceae</taxon>
        <taxon>Metabacillus</taxon>
    </lineage>
</organism>
<gene>
    <name evidence="1" type="ORF">E6W99_01235</name>
</gene>
<dbReference type="Gene3D" id="3.40.1690.10">
    <property type="entry name" value="secretion proteins EscU"/>
    <property type="match status" value="1"/>
</dbReference>
<dbReference type="SUPFAM" id="SSF160544">
    <property type="entry name" value="EscU C-terminal domain-like"/>
    <property type="match status" value="1"/>
</dbReference>
<evidence type="ECO:0000313" key="2">
    <source>
        <dbReference type="Proteomes" id="UP000310334"/>
    </source>
</evidence>
<dbReference type="AlphaFoldDB" id="A0A4S4C5J2"/>
<dbReference type="Proteomes" id="UP000310334">
    <property type="component" value="Unassembled WGS sequence"/>
</dbReference>
<dbReference type="GO" id="GO:0009306">
    <property type="term" value="P:protein secretion"/>
    <property type="evidence" value="ECO:0007669"/>
    <property type="project" value="InterPro"/>
</dbReference>